<sequence>MYTVSKAPSKIVAKTRRGITQNLENLRESKKPLEENVTTNSVPKPYFQPVNGKKTHSLRSPTEVISPQHEEVIRFIYESWTSVCKEGEEESSVETDLKGTSRVVYYEGSEPNLDLQDFKPFDLESWWGKRLFNTITKSIP</sequence>
<comment type="subcellular location">
    <subcellularLocation>
        <location evidence="2">Cytoplasm</location>
        <location evidence="2">Stress granule</location>
    </subcellularLocation>
    <subcellularLocation>
        <location evidence="1">Nucleus</location>
    </subcellularLocation>
</comment>
<proteinExistence type="inferred from homology"/>
<gene>
    <name evidence="7" type="ORF">O3M35_011391</name>
</gene>
<keyword evidence="5" id="KW-0539">Nucleus</keyword>
<comment type="similarity">
    <text evidence="3">Belongs to the MCRIP family.</text>
</comment>
<keyword evidence="8" id="KW-1185">Reference proteome</keyword>
<name>A0AAW1CW30_9HEMI</name>
<evidence type="ECO:0000256" key="2">
    <source>
        <dbReference type="ARBA" id="ARBA00004210"/>
    </source>
</evidence>
<comment type="caution">
    <text evidence="7">The sequence shown here is derived from an EMBL/GenBank/DDBJ whole genome shotgun (WGS) entry which is preliminary data.</text>
</comment>
<accession>A0AAW1CW30</accession>
<evidence type="ECO:0008006" key="9">
    <source>
        <dbReference type="Google" id="ProtNLM"/>
    </source>
</evidence>
<dbReference type="AlphaFoldDB" id="A0AAW1CW30"/>
<dbReference type="GO" id="GO:0005634">
    <property type="term" value="C:nucleus"/>
    <property type="evidence" value="ECO:0007669"/>
    <property type="project" value="UniProtKB-SubCell"/>
</dbReference>
<evidence type="ECO:0000256" key="3">
    <source>
        <dbReference type="ARBA" id="ARBA00010821"/>
    </source>
</evidence>
<evidence type="ECO:0000256" key="5">
    <source>
        <dbReference type="ARBA" id="ARBA00023242"/>
    </source>
</evidence>
<evidence type="ECO:0000313" key="7">
    <source>
        <dbReference type="EMBL" id="KAK9502666.1"/>
    </source>
</evidence>
<keyword evidence="4" id="KW-0963">Cytoplasm</keyword>
<dbReference type="Proteomes" id="UP001461498">
    <property type="component" value="Unassembled WGS sequence"/>
</dbReference>
<dbReference type="InterPro" id="IPR029428">
    <property type="entry name" value="MCRIP"/>
</dbReference>
<organism evidence="7 8">
    <name type="scientific">Rhynocoris fuscipes</name>
    <dbReference type="NCBI Taxonomy" id="488301"/>
    <lineage>
        <taxon>Eukaryota</taxon>
        <taxon>Metazoa</taxon>
        <taxon>Ecdysozoa</taxon>
        <taxon>Arthropoda</taxon>
        <taxon>Hexapoda</taxon>
        <taxon>Insecta</taxon>
        <taxon>Pterygota</taxon>
        <taxon>Neoptera</taxon>
        <taxon>Paraneoptera</taxon>
        <taxon>Hemiptera</taxon>
        <taxon>Heteroptera</taxon>
        <taxon>Panheteroptera</taxon>
        <taxon>Cimicomorpha</taxon>
        <taxon>Reduviidae</taxon>
        <taxon>Harpactorinae</taxon>
        <taxon>Harpactorini</taxon>
        <taxon>Rhynocoris</taxon>
    </lineage>
</organism>
<evidence type="ECO:0000256" key="1">
    <source>
        <dbReference type="ARBA" id="ARBA00004123"/>
    </source>
</evidence>
<evidence type="ECO:0000313" key="8">
    <source>
        <dbReference type="Proteomes" id="UP001461498"/>
    </source>
</evidence>
<dbReference type="Pfam" id="PF14799">
    <property type="entry name" value="FAM195"/>
    <property type="match status" value="1"/>
</dbReference>
<evidence type="ECO:0000256" key="6">
    <source>
        <dbReference type="SAM" id="MobiDB-lite"/>
    </source>
</evidence>
<feature type="region of interest" description="Disordered" evidence="6">
    <location>
        <begin position="28"/>
        <end position="63"/>
    </location>
</feature>
<evidence type="ECO:0000256" key="4">
    <source>
        <dbReference type="ARBA" id="ARBA00022490"/>
    </source>
</evidence>
<reference evidence="7 8" key="1">
    <citation type="submission" date="2022-12" db="EMBL/GenBank/DDBJ databases">
        <title>Chromosome-level genome assembly of true bugs.</title>
        <authorList>
            <person name="Ma L."/>
            <person name="Li H."/>
        </authorList>
    </citation>
    <scope>NUCLEOTIDE SEQUENCE [LARGE SCALE GENOMIC DNA]</scope>
    <source>
        <strain evidence="7">Lab_2022b</strain>
    </source>
</reference>
<protein>
    <recommendedName>
        <fullName evidence="9">MAPK regulated corepressor interacting protein 2</fullName>
    </recommendedName>
</protein>
<dbReference type="EMBL" id="JAPXFL010000008">
    <property type="protein sequence ID" value="KAK9502666.1"/>
    <property type="molecule type" value="Genomic_DNA"/>
</dbReference>
<dbReference type="GO" id="GO:0010494">
    <property type="term" value="C:cytoplasmic stress granule"/>
    <property type="evidence" value="ECO:0007669"/>
    <property type="project" value="UniProtKB-SubCell"/>
</dbReference>